<dbReference type="GO" id="GO:0042796">
    <property type="term" value="P:snRNA transcription by RNA polymerase III"/>
    <property type="evidence" value="ECO:0007669"/>
    <property type="project" value="TreeGrafter"/>
</dbReference>
<reference evidence="1 2" key="1">
    <citation type="submission" date="2016-07" db="EMBL/GenBank/DDBJ databases">
        <title>Disparate Historic Effective Population Sizes Predicted by Modern Levels of Genome Diversity for the Scaled Quail (Callipepla squamata) and the Northern Bobwhite (Colinus virginianus): Inferences from First and Second Generation Draft Genome Assemblies for Sympatric New World Quail.</title>
        <authorList>
            <person name="Oldeschulte D.L."/>
            <person name="Halley Y.A."/>
            <person name="Bhattarai E.K."/>
            <person name="Brashear W.A."/>
            <person name="Hill J."/>
            <person name="Metz R.P."/>
            <person name="Johnson C.D."/>
            <person name="Rollins D."/>
            <person name="Peterson M.J."/>
            <person name="Bickhart D.M."/>
            <person name="Decker J.E."/>
            <person name="Seabury C.M."/>
        </authorList>
    </citation>
    <scope>NUCLEOTIDE SEQUENCE [LARGE SCALE GENOMIC DNA]</scope>
    <source>
        <strain evidence="1 2">Texas</strain>
        <tissue evidence="1">Leg muscle</tissue>
    </source>
</reference>
<comment type="caution">
    <text evidence="1">The sequence shown here is derived from an EMBL/GenBank/DDBJ whole genome shotgun (WGS) entry which is preliminary data.</text>
</comment>
<dbReference type="STRING" id="9009.A0A226MSS5"/>
<dbReference type="GO" id="GO:0045945">
    <property type="term" value="P:positive regulation of transcription by RNA polymerase III"/>
    <property type="evidence" value="ECO:0007669"/>
    <property type="project" value="TreeGrafter"/>
</dbReference>
<sequence>MASEGQLWSWDVPPKNGKEVFFSRETYEKYSLAPSLLELWNLSNRLAKTDAEVLAKSSGNKQICNVQATNAVEVESKTTTEDDPFPEPRLPYPFTSCLTEKEQKTYLYLMTKFSKQTNQFPLNAASQRELLTYLKMKEVVNNEVAEFMKFAQNAAKSCTQDYDSISGDALLYTEVITNAVFNSTFKQ</sequence>
<evidence type="ECO:0000313" key="2">
    <source>
        <dbReference type="Proteomes" id="UP000198323"/>
    </source>
</evidence>
<dbReference type="PANTHER" id="PTHR14633">
    <property type="entry name" value="LITTLE ELONGATION COMPLEX SUBUNIT 2"/>
    <property type="match status" value="1"/>
</dbReference>
<dbReference type="PANTHER" id="PTHR14633:SF3">
    <property type="entry name" value="LITTLE ELONGATION COMPLEX SUBUNIT 2"/>
    <property type="match status" value="1"/>
</dbReference>
<protein>
    <submittedName>
        <fullName evidence="1">Uncharacterized protein</fullName>
    </submittedName>
</protein>
<dbReference type="AlphaFoldDB" id="A0A226MSS5"/>
<name>A0A226MSS5_CALSU</name>
<dbReference type="OrthoDB" id="6288737at2759"/>
<dbReference type="GO" id="GO:0042795">
    <property type="term" value="P:snRNA transcription by RNA polymerase II"/>
    <property type="evidence" value="ECO:0007669"/>
    <property type="project" value="TreeGrafter"/>
</dbReference>
<evidence type="ECO:0000313" key="1">
    <source>
        <dbReference type="EMBL" id="OXB58324.1"/>
    </source>
</evidence>
<dbReference type="EMBL" id="MCFN01000476">
    <property type="protein sequence ID" value="OXB58324.1"/>
    <property type="molecule type" value="Genomic_DNA"/>
</dbReference>
<organism evidence="1 2">
    <name type="scientific">Callipepla squamata</name>
    <name type="common">Scaled quail</name>
    <dbReference type="NCBI Taxonomy" id="9009"/>
    <lineage>
        <taxon>Eukaryota</taxon>
        <taxon>Metazoa</taxon>
        <taxon>Chordata</taxon>
        <taxon>Craniata</taxon>
        <taxon>Vertebrata</taxon>
        <taxon>Euteleostomi</taxon>
        <taxon>Archelosauria</taxon>
        <taxon>Archosauria</taxon>
        <taxon>Dinosauria</taxon>
        <taxon>Saurischia</taxon>
        <taxon>Theropoda</taxon>
        <taxon>Coelurosauria</taxon>
        <taxon>Aves</taxon>
        <taxon>Neognathae</taxon>
        <taxon>Galloanserae</taxon>
        <taxon>Galliformes</taxon>
        <taxon>Odontophoridae</taxon>
        <taxon>Callipepla</taxon>
    </lineage>
</organism>
<accession>A0A226MSS5</accession>
<proteinExistence type="predicted"/>
<gene>
    <name evidence="1" type="ORF">ASZ78_005883</name>
</gene>
<dbReference type="Proteomes" id="UP000198323">
    <property type="component" value="Unassembled WGS sequence"/>
</dbReference>
<keyword evidence="2" id="KW-1185">Reference proteome</keyword>